<gene>
    <name evidence="1" type="ORF">KSU1_C1053</name>
</gene>
<dbReference type="AlphaFoldDB" id="I3ILQ4"/>
<dbReference type="eggNOG" id="COG5003">
    <property type="taxonomic scope" value="Bacteria"/>
</dbReference>
<comment type="caution">
    <text evidence="1">The sequence shown here is derived from an EMBL/GenBank/DDBJ whole genome shotgun (WGS) entry which is preliminary data.</text>
</comment>
<reference evidence="1 2" key="1">
    <citation type="journal article" date="2012" name="FEBS Lett.">
        <title>Anammox organism KSU-1 expresses a NirK-type copper-containing nitrite reductase instead of a NirS-type with cytochrome cd1.</title>
        <authorList>
            <person name="Hira D."/>
            <person name="Toh H."/>
            <person name="Migita C.T."/>
            <person name="Okubo H."/>
            <person name="Nishiyama T."/>
            <person name="Hattori M."/>
            <person name="Furukawa K."/>
            <person name="Fujii T."/>
        </authorList>
    </citation>
    <scope>NUCLEOTIDE SEQUENCE [LARGE SCALE GENOMIC DNA]</scope>
</reference>
<dbReference type="Proteomes" id="UP000002985">
    <property type="component" value="Unassembled WGS sequence"/>
</dbReference>
<evidence type="ECO:0000313" key="1">
    <source>
        <dbReference type="EMBL" id="GAB62649.1"/>
    </source>
</evidence>
<keyword evidence="2" id="KW-1185">Reference proteome</keyword>
<sequence>MDFEQIEDKIITELKTRITYARTVETYAGQLEAKIEELPIQYPALYVTYAGSQFDWIDNEANYNEVAVFNILAANKNLKGQEAVRKDGAGGVYKLIKDVTKYITNQNFGLDIERMQLTEVQFVFTSQTITVYGIGFQTNFDTVYT</sequence>
<dbReference type="InterPro" id="IPR014972">
    <property type="entry name" value="Phage_Mu_Gp37"/>
</dbReference>
<dbReference type="InterPro" id="IPR038042">
    <property type="entry name" value="Gp37-like"/>
</dbReference>
<proteinExistence type="predicted"/>
<dbReference type="EMBL" id="BAFH01000003">
    <property type="protein sequence ID" value="GAB62649.1"/>
    <property type="molecule type" value="Genomic_DNA"/>
</dbReference>
<dbReference type="Pfam" id="PF08873">
    <property type="entry name" value="Phage_Mu_Gp37"/>
    <property type="match status" value="1"/>
</dbReference>
<dbReference type="STRING" id="247490.KSU1_C1053"/>
<dbReference type="OrthoDB" id="5453249at2"/>
<name>I3ILQ4_9BACT</name>
<evidence type="ECO:0008006" key="3">
    <source>
        <dbReference type="Google" id="ProtNLM"/>
    </source>
</evidence>
<evidence type="ECO:0000313" key="2">
    <source>
        <dbReference type="Proteomes" id="UP000002985"/>
    </source>
</evidence>
<protein>
    <recommendedName>
        <fullName evidence="3">Phage protein</fullName>
    </recommendedName>
</protein>
<accession>I3ILQ4</accession>
<dbReference type="Gene3D" id="3.30.2000.10">
    <property type="entry name" value="Phage tail protein-like"/>
    <property type="match status" value="1"/>
</dbReference>
<organism evidence="1 2">
    <name type="scientific">Candidatus Jettenia caeni</name>
    <dbReference type="NCBI Taxonomy" id="247490"/>
    <lineage>
        <taxon>Bacteria</taxon>
        <taxon>Pseudomonadati</taxon>
        <taxon>Planctomycetota</taxon>
        <taxon>Candidatus Brocadiia</taxon>
        <taxon>Candidatus Brocadiales</taxon>
        <taxon>Candidatus Brocadiaceae</taxon>
        <taxon>Candidatus Jettenia</taxon>
    </lineage>
</organism>